<dbReference type="PANTHER" id="PTHR43856">
    <property type="entry name" value="CARDIOLIPIN HYDROLASE"/>
    <property type="match status" value="1"/>
</dbReference>
<dbReference type="GO" id="GO:0006793">
    <property type="term" value="P:phosphorus metabolic process"/>
    <property type="evidence" value="ECO:0007669"/>
    <property type="project" value="UniProtKB-ARBA"/>
</dbReference>
<evidence type="ECO:0000256" key="4">
    <source>
        <dbReference type="ARBA" id="ARBA00022801"/>
    </source>
</evidence>
<dbReference type="InterPro" id="IPR051406">
    <property type="entry name" value="PLD_domain"/>
</dbReference>
<dbReference type="InterPro" id="IPR001736">
    <property type="entry name" value="PLipase_D/transphosphatidylase"/>
</dbReference>
<name>A0A398CKL3_9BACL</name>
<keyword evidence="4" id="KW-0378">Hydrolase</keyword>
<proteinExistence type="inferred from homology"/>
<keyword evidence="9" id="KW-1185">Reference proteome</keyword>
<gene>
    <name evidence="8" type="ORF">D3H35_29750</name>
</gene>
<dbReference type="EC" id="3.1.4.4" evidence="3"/>
<dbReference type="Proteomes" id="UP000266340">
    <property type="component" value="Unassembled WGS sequence"/>
</dbReference>
<comment type="similarity">
    <text evidence="2">Belongs to the phospholipase D family.</text>
</comment>
<evidence type="ECO:0000256" key="1">
    <source>
        <dbReference type="ARBA" id="ARBA00000798"/>
    </source>
</evidence>
<organism evidence="8 9">
    <name type="scientific">Cohnella faecalis</name>
    <dbReference type="NCBI Taxonomy" id="2315694"/>
    <lineage>
        <taxon>Bacteria</taxon>
        <taxon>Bacillati</taxon>
        <taxon>Bacillota</taxon>
        <taxon>Bacilli</taxon>
        <taxon>Bacillales</taxon>
        <taxon>Paenibacillaceae</taxon>
        <taxon>Cohnella</taxon>
    </lineage>
</organism>
<dbReference type="SUPFAM" id="SSF56024">
    <property type="entry name" value="Phospholipase D/nuclease"/>
    <property type="match status" value="1"/>
</dbReference>
<keyword evidence="5" id="KW-0442">Lipid degradation</keyword>
<dbReference type="GO" id="GO:0016042">
    <property type="term" value="P:lipid catabolic process"/>
    <property type="evidence" value="ECO:0007669"/>
    <property type="project" value="UniProtKB-KW"/>
</dbReference>
<evidence type="ECO:0000256" key="2">
    <source>
        <dbReference type="ARBA" id="ARBA00008664"/>
    </source>
</evidence>
<protein>
    <recommendedName>
        <fullName evidence="3">phospholipase D</fullName>
        <ecNumber evidence="3">3.1.4.4</ecNumber>
    </recommendedName>
</protein>
<comment type="caution">
    <text evidence="8">The sequence shown here is derived from an EMBL/GenBank/DDBJ whole genome shotgun (WGS) entry which is preliminary data.</text>
</comment>
<sequence length="220" mass="24595">MAAAKRLGLSLGIDEVVCGEDRSSTCRGSAFCLPLPCGRPLPPEITKAVFERLEETSNEDTAKQEWNKASEAANVLLLKSDGIKVMVETIQKADKYIDILMFELSHPEIVIALIEAADRGVAVRVIVSNHKSYSNNKNYESLTQAGIPIRMKSNLHSKQIILDEKYVLTGSLNASVVKHDNKESLEVFREEARVGAYIAQFQKLWLDPQTRDFKAYRKTV</sequence>
<feature type="domain" description="PLD phosphodiesterase" evidence="7">
    <location>
        <begin position="151"/>
        <end position="178"/>
    </location>
</feature>
<dbReference type="PROSITE" id="PS50035">
    <property type="entry name" value="PLD"/>
    <property type="match status" value="1"/>
</dbReference>
<dbReference type="EMBL" id="QXJM01000063">
    <property type="protein sequence ID" value="RIE00221.1"/>
    <property type="molecule type" value="Genomic_DNA"/>
</dbReference>
<dbReference type="AlphaFoldDB" id="A0A398CKL3"/>
<evidence type="ECO:0000256" key="3">
    <source>
        <dbReference type="ARBA" id="ARBA00012027"/>
    </source>
</evidence>
<comment type="catalytic activity">
    <reaction evidence="1">
        <text>a 1,2-diacyl-sn-glycero-3-phosphocholine + H2O = a 1,2-diacyl-sn-glycero-3-phosphate + choline + H(+)</text>
        <dbReference type="Rhea" id="RHEA:14445"/>
        <dbReference type="ChEBI" id="CHEBI:15354"/>
        <dbReference type="ChEBI" id="CHEBI:15377"/>
        <dbReference type="ChEBI" id="CHEBI:15378"/>
        <dbReference type="ChEBI" id="CHEBI:57643"/>
        <dbReference type="ChEBI" id="CHEBI:58608"/>
        <dbReference type="EC" id="3.1.4.4"/>
    </reaction>
</comment>
<dbReference type="Pfam" id="PF13091">
    <property type="entry name" value="PLDc_2"/>
    <property type="match status" value="1"/>
</dbReference>
<evidence type="ECO:0000256" key="6">
    <source>
        <dbReference type="ARBA" id="ARBA00023098"/>
    </source>
</evidence>
<evidence type="ECO:0000313" key="9">
    <source>
        <dbReference type="Proteomes" id="UP000266340"/>
    </source>
</evidence>
<dbReference type="InterPro" id="IPR025202">
    <property type="entry name" value="PLD-like_dom"/>
</dbReference>
<keyword evidence="6" id="KW-0443">Lipid metabolism</keyword>
<dbReference type="GO" id="GO:0016891">
    <property type="term" value="F:RNA endonuclease activity producing 5'-phosphomonoesters, hydrolytic mechanism"/>
    <property type="evidence" value="ECO:0007669"/>
    <property type="project" value="TreeGrafter"/>
</dbReference>
<accession>A0A398CKL3</accession>
<dbReference type="PANTHER" id="PTHR43856:SF1">
    <property type="entry name" value="MITOCHONDRIAL CARDIOLIPIN HYDROLASE"/>
    <property type="match status" value="1"/>
</dbReference>
<dbReference type="Gene3D" id="3.30.870.10">
    <property type="entry name" value="Endonuclease Chain A"/>
    <property type="match status" value="1"/>
</dbReference>
<reference evidence="8 9" key="1">
    <citation type="submission" date="2018-09" db="EMBL/GenBank/DDBJ databases">
        <title>Cohnella cavernae sp. nov., isolated from a karst cave.</title>
        <authorList>
            <person name="Zhu H."/>
        </authorList>
    </citation>
    <scope>NUCLEOTIDE SEQUENCE [LARGE SCALE GENOMIC DNA]</scope>
    <source>
        <strain evidence="8 9">K2E09-144</strain>
    </source>
</reference>
<evidence type="ECO:0000313" key="8">
    <source>
        <dbReference type="EMBL" id="RIE00221.1"/>
    </source>
</evidence>
<evidence type="ECO:0000256" key="5">
    <source>
        <dbReference type="ARBA" id="ARBA00022963"/>
    </source>
</evidence>
<dbReference type="GO" id="GO:0004630">
    <property type="term" value="F:phospholipase D activity"/>
    <property type="evidence" value="ECO:0007669"/>
    <property type="project" value="UniProtKB-EC"/>
</dbReference>
<evidence type="ECO:0000259" key="7">
    <source>
        <dbReference type="PROSITE" id="PS50035"/>
    </source>
</evidence>